<organism evidence="1 2">
    <name type="scientific">Brucella pseudogrignonensis</name>
    <dbReference type="NCBI Taxonomy" id="419475"/>
    <lineage>
        <taxon>Bacteria</taxon>
        <taxon>Pseudomonadati</taxon>
        <taxon>Pseudomonadota</taxon>
        <taxon>Alphaproteobacteria</taxon>
        <taxon>Hyphomicrobiales</taxon>
        <taxon>Brucellaceae</taxon>
        <taxon>Brucella/Ochrobactrum group</taxon>
        <taxon>Brucella</taxon>
    </lineage>
</organism>
<gene>
    <name evidence="1" type="ORF">J2782_001175</name>
</gene>
<name>A0ABU1M5X7_9HYPH</name>
<evidence type="ECO:0000313" key="1">
    <source>
        <dbReference type="EMBL" id="MDR6431470.1"/>
    </source>
</evidence>
<comment type="caution">
    <text evidence="1">The sequence shown here is derived from an EMBL/GenBank/DDBJ whole genome shotgun (WGS) entry which is preliminary data.</text>
</comment>
<accession>A0ABU1M5X7</accession>
<sequence length="111" mass="11662">MHRSADRRYKRDMMKQNPALKIFALLAVSIGLLPVSAGALPIAKPQKSNVFAVAAADCAAVGEQVAASQGGQLAKSTPTTQNGRAMCVVVVLIPGRDGERPRRVEVAVPAQ</sequence>
<dbReference type="Proteomes" id="UP001184614">
    <property type="component" value="Unassembled WGS sequence"/>
</dbReference>
<keyword evidence="2" id="KW-1185">Reference proteome</keyword>
<proteinExistence type="predicted"/>
<protein>
    <submittedName>
        <fullName evidence="1">Hemolysin</fullName>
    </submittedName>
</protein>
<evidence type="ECO:0000313" key="2">
    <source>
        <dbReference type="Proteomes" id="UP001184614"/>
    </source>
</evidence>
<dbReference type="EMBL" id="JAVDQT010000001">
    <property type="protein sequence ID" value="MDR6431470.1"/>
    <property type="molecule type" value="Genomic_DNA"/>
</dbReference>
<reference evidence="1 2" key="1">
    <citation type="submission" date="2023-07" db="EMBL/GenBank/DDBJ databases">
        <title>Sorghum-associated microbial communities from plants grown in Nebraska, USA.</title>
        <authorList>
            <person name="Schachtman D."/>
        </authorList>
    </citation>
    <scope>NUCLEOTIDE SEQUENCE [LARGE SCALE GENOMIC DNA]</scope>
    <source>
        <strain evidence="1 2">DS1730</strain>
    </source>
</reference>